<dbReference type="EMBL" id="VITR01000041">
    <property type="protein sequence ID" value="TWB32935.1"/>
    <property type="molecule type" value="Genomic_DNA"/>
</dbReference>
<reference evidence="2 3" key="1">
    <citation type="submission" date="2019-06" db="EMBL/GenBank/DDBJ databases">
        <title>Genomic Encyclopedia of Type Strains, Phase IV (KMG-V): Genome sequencing to study the core and pangenomes of soil and plant-associated prokaryotes.</title>
        <authorList>
            <person name="Whitman W."/>
        </authorList>
    </citation>
    <scope>NUCLEOTIDE SEQUENCE [LARGE SCALE GENOMIC DNA]</scope>
    <source>
        <strain evidence="2 3">BR 11622</strain>
    </source>
</reference>
<dbReference type="NCBIfam" id="NF033539">
    <property type="entry name" value="transpos_IS1380"/>
    <property type="match status" value="1"/>
</dbReference>
<evidence type="ECO:0000313" key="3">
    <source>
        <dbReference type="Proteomes" id="UP000315751"/>
    </source>
</evidence>
<dbReference type="Pfam" id="PF13701">
    <property type="entry name" value="DDE_Tnp_1_4"/>
    <property type="match status" value="1"/>
</dbReference>
<name>A0A560GG83_9PROT</name>
<organism evidence="2 3">
    <name type="scientific">Nitrospirillum amazonense</name>
    <dbReference type="NCBI Taxonomy" id="28077"/>
    <lineage>
        <taxon>Bacteria</taxon>
        <taxon>Pseudomonadati</taxon>
        <taxon>Pseudomonadota</taxon>
        <taxon>Alphaproteobacteria</taxon>
        <taxon>Rhodospirillales</taxon>
        <taxon>Azospirillaceae</taxon>
        <taxon>Nitrospirillum</taxon>
    </lineage>
</organism>
<dbReference type="RefSeq" id="WP_246130900.1">
    <property type="nucleotide sequence ID" value="NZ_VITR01000041.1"/>
</dbReference>
<dbReference type="InterPro" id="IPR025668">
    <property type="entry name" value="Tnp_DDE_dom"/>
</dbReference>
<dbReference type="InterPro" id="IPR047960">
    <property type="entry name" value="Transpos_IS1380"/>
</dbReference>
<evidence type="ECO:0000313" key="2">
    <source>
        <dbReference type="EMBL" id="TWB32935.1"/>
    </source>
</evidence>
<feature type="domain" description="Transposase DDE" evidence="1">
    <location>
        <begin position="16"/>
        <end position="448"/>
    </location>
</feature>
<dbReference type="InterPro" id="IPR012337">
    <property type="entry name" value="RNaseH-like_sf"/>
</dbReference>
<sequence length="449" mass="49982">MPADVDPTLPLPGLSPVCGKPVIARFDGGRLSSDGGVLLLAEVERRLGIADRLAHCIEDPRAPERIVHGLAEMIRFRTLAIAAGYPDANDCDRLRQDPAFKMAVGRLPESGGDLCSQPTMTRLENLPGPVALKRMMAAMVELFCDSFAAVPRRIILDIDDTEDRAYGQQQLCLFNAHHDSRCFMPIHIYEAVTGKPVAVFLRPGKTPDGTEVALVLRHVVRAIRARWPRVDILVRGDSHYGRPEAMAWCERHRVGYIFGLGGNKVLLRRVAAEAEQIALERLDAAADKTRRYAQFRYAAKSWKTERRVIARIEASSQGVDSRFIVTNLTGQPKALYEKVYCARGQAENLIKAHKLHLASDRTSCTKATANQFRLLIHTAAYWLMHSLRAMAPKASFWREAQFDTLRLGLIKVAVRIRELATRIKVALPTGFAYQQGFSALATRLASMPP</sequence>
<protein>
    <submittedName>
        <fullName evidence="2">IS4 family transposase</fullName>
    </submittedName>
</protein>
<comment type="caution">
    <text evidence="2">The sequence shown here is derived from an EMBL/GenBank/DDBJ whole genome shotgun (WGS) entry which is preliminary data.</text>
</comment>
<evidence type="ECO:0000259" key="1">
    <source>
        <dbReference type="Pfam" id="PF13701"/>
    </source>
</evidence>
<dbReference type="SUPFAM" id="SSF53098">
    <property type="entry name" value="Ribonuclease H-like"/>
    <property type="match status" value="1"/>
</dbReference>
<dbReference type="Proteomes" id="UP000315751">
    <property type="component" value="Unassembled WGS sequence"/>
</dbReference>
<accession>A0A560GG83</accession>
<keyword evidence="3" id="KW-1185">Reference proteome</keyword>
<gene>
    <name evidence="2" type="ORF">FBZ90_1411</name>
</gene>
<dbReference type="AlphaFoldDB" id="A0A560GG83"/>
<proteinExistence type="predicted"/>